<dbReference type="InterPro" id="IPR035979">
    <property type="entry name" value="RBD_domain_sf"/>
</dbReference>
<accession>A0A0L0P2B6</accession>
<dbReference type="InterPro" id="IPR000504">
    <property type="entry name" value="RRM_dom"/>
</dbReference>
<dbReference type="SUPFAM" id="SSF54928">
    <property type="entry name" value="RNA-binding domain, RBD"/>
    <property type="match status" value="1"/>
</dbReference>
<evidence type="ECO:0000313" key="3">
    <source>
        <dbReference type="EMBL" id="KNE00424.1"/>
    </source>
</evidence>
<evidence type="ECO:0000256" key="1">
    <source>
        <dbReference type="PROSITE-ProRule" id="PRU00176"/>
    </source>
</evidence>
<dbReference type="SMART" id="SM00360">
    <property type="entry name" value="RRM"/>
    <property type="match status" value="1"/>
</dbReference>
<dbReference type="Proteomes" id="UP000037122">
    <property type="component" value="Unassembled WGS sequence"/>
</dbReference>
<dbReference type="GO" id="GO:0003723">
    <property type="term" value="F:RNA binding"/>
    <property type="evidence" value="ECO:0007669"/>
    <property type="project" value="UniProtKB-UniRule"/>
</dbReference>
<protein>
    <recommendedName>
        <fullName evidence="2">RRM domain-containing protein</fullName>
    </recommendedName>
</protein>
<dbReference type="Gene3D" id="3.30.70.330">
    <property type="match status" value="1"/>
</dbReference>
<feature type="domain" description="RRM" evidence="2">
    <location>
        <begin position="24"/>
        <end position="101"/>
    </location>
</feature>
<comment type="caution">
    <text evidence="3">The sequence shown here is derived from an EMBL/GenBank/DDBJ whole genome shotgun (WGS) entry which is preliminary data.</text>
</comment>
<evidence type="ECO:0000259" key="2">
    <source>
        <dbReference type="PROSITE" id="PS50102"/>
    </source>
</evidence>
<dbReference type="VEuPathDB" id="FungiDB:B9J08_000327"/>
<name>A0A0L0P2B6_CANAR</name>
<dbReference type="InterPro" id="IPR012677">
    <property type="entry name" value="Nucleotide-bd_a/b_plait_sf"/>
</dbReference>
<sequence length="117" mass="13375">MSDRKRPNNGGGSNAKRLRLEVQQTIYIKNLNDKIPKHVVRHTLYLLFSTYGDVIEILMPRKMRGQAHVVLDNKASANSALRGLQRTSVFGKELHLDYAKTKTNIVKTIEKEIEDET</sequence>
<dbReference type="PROSITE" id="PS50102">
    <property type="entry name" value="RRM"/>
    <property type="match status" value="1"/>
</dbReference>
<dbReference type="VEuPathDB" id="FungiDB:CJJ07_001949"/>
<dbReference type="VEuPathDB" id="FungiDB:CJI97_000327"/>
<reference evidence="4" key="1">
    <citation type="journal article" date="2015" name="BMC Genomics">
        <title>Draft genome of a commonly misdiagnosed multidrug resistant pathogen Candida auris.</title>
        <authorList>
            <person name="Chatterjee S."/>
            <person name="Alampalli S.V."/>
            <person name="Nageshan R.K."/>
            <person name="Chettiar S.T."/>
            <person name="Joshi S."/>
            <person name="Tatu U.S."/>
        </authorList>
    </citation>
    <scope>NUCLEOTIDE SEQUENCE [LARGE SCALE GENOMIC DNA]</scope>
    <source>
        <strain evidence="4">6684</strain>
    </source>
</reference>
<organism evidence="3 4">
    <name type="scientific">Candidozyma auris</name>
    <name type="common">Yeast</name>
    <name type="synonym">Candida auris</name>
    <dbReference type="NCBI Taxonomy" id="498019"/>
    <lineage>
        <taxon>Eukaryota</taxon>
        <taxon>Fungi</taxon>
        <taxon>Dikarya</taxon>
        <taxon>Ascomycota</taxon>
        <taxon>Saccharomycotina</taxon>
        <taxon>Pichiomycetes</taxon>
        <taxon>Metschnikowiaceae</taxon>
        <taxon>Candidozyma</taxon>
    </lineage>
</organism>
<dbReference type="EMBL" id="LGST01000018">
    <property type="protein sequence ID" value="KNE00424.1"/>
    <property type="molecule type" value="Genomic_DNA"/>
</dbReference>
<dbReference type="AlphaFoldDB" id="A0A0L0P2B6"/>
<evidence type="ECO:0000313" key="4">
    <source>
        <dbReference type="Proteomes" id="UP000037122"/>
    </source>
</evidence>
<keyword evidence="1" id="KW-0694">RNA-binding</keyword>
<dbReference type="VEuPathDB" id="FungiDB:QG37_02453"/>
<proteinExistence type="predicted"/>
<dbReference type="Pfam" id="PF00076">
    <property type="entry name" value="RRM_1"/>
    <property type="match status" value="1"/>
</dbReference>
<gene>
    <name evidence="3" type="ORF">QG37_02453</name>
</gene>